<keyword evidence="2" id="KW-1185">Reference proteome</keyword>
<evidence type="ECO:0000313" key="1">
    <source>
        <dbReference type="EMBL" id="MDP0588691.1"/>
    </source>
</evidence>
<sequence>MQDREQIRQTYLEAMGIQTWFPRKSLINAQPARLFEQCTHTICTSPIDAITKPETVTTSSATTSKQTAPVKRLSSNDILKNISTPEPVINRTPEPTQPVSNISSSELANSKFRLAIIPLGPNSLVVAEMPYTALNQFTLNHHHLLRDLSKTLMLPSPSDPQFVREFTWPITKITTPRGLFGQMIQNDQQAADAVKAYLTNQFGLPTRNIILLLGQAAARFVFDTERPFNELRGIHHQGNNKPIIAISYGINELMKIPSLKPEAWHDLQALIHAHDNK</sequence>
<dbReference type="InterPro" id="IPR036895">
    <property type="entry name" value="Uracil-DNA_glycosylase-like_sf"/>
</dbReference>
<proteinExistence type="predicted"/>
<dbReference type="AlphaFoldDB" id="A0AA90SMC1"/>
<protein>
    <recommendedName>
        <fullName evidence="3">Uracil-DNA glycosylase-like domain-containing protein</fullName>
    </recommendedName>
</protein>
<reference evidence="1 2" key="1">
    <citation type="journal article" date="2023" name="bioRxiv">
        <title>An intranuclear bacterial parasite of deep-sea mussels expresses apoptosis inhibitors acquired from its host.</title>
        <authorList>
            <person name="Gonzalez Porras M.A."/>
            <person name="Assie A."/>
            <person name="Tietjen M."/>
            <person name="Violette M."/>
            <person name="Kleiner M."/>
            <person name="Gruber-Vodicka H."/>
            <person name="Dubilier N."/>
            <person name="Leisch N."/>
        </authorList>
    </citation>
    <scope>NUCLEOTIDE SEQUENCE [LARGE SCALE GENOMIC DNA]</scope>
    <source>
        <strain evidence="1">IAP13</strain>
    </source>
</reference>
<evidence type="ECO:0008006" key="3">
    <source>
        <dbReference type="Google" id="ProtNLM"/>
    </source>
</evidence>
<dbReference type="Proteomes" id="UP001178148">
    <property type="component" value="Unassembled WGS sequence"/>
</dbReference>
<name>A0AA90SMC1_9GAMM</name>
<gene>
    <name evidence="1" type="ORF">QS748_05620</name>
</gene>
<evidence type="ECO:0000313" key="2">
    <source>
        <dbReference type="Proteomes" id="UP001178148"/>
    </source>
</evidence>
<dbReference type="EMBL" id="JASXSV010000006">
    <property type="protein sequence ID" value="MDP0588691.1"/>
    <property type="molecule type" value="Genomic_DNA"/>
</dbReference>
<accession>A0AA90SMC1</accession>
<organism evidence="1 2">
    <name type="scientific">Candidatus Endonucleibacter bathymodioli</name>
    <dbReference type="NCBI Taxonomy" id="539814"/>
    <lineage>
        <taxon>Bacteria</taxon>
        <taxon>Pseudomonadati</taxon>
        <taxon>Pseudomonadota</taxon>
        <taxon>Gammaproteobacteria</taxon>
        <taxon>Oceanospirillales</taxon>
        <taxon>Endozoicomonadaceae</taxon>
        <taxon>Candidatus Endonucleibacter</taxon>
    </lineage>
</organism>
<comment type="caution">
    <text evidence="1">The sequence shown here is derived from an EMBL/GenBank/DDBJ whole genome shotgun (WGS) entry which is preliminary data.</text>
</comment>
<dbReference type="Gene3D" id="3.40.470.10">
    <property type="entry name" value="Uracil-DNA glycosylase-like domain"/>
    <property type="match status" value="1"/>
</dbReference>
<dbReference type="SUPFAM" id="SSF52141">
    <property type="entry name" value="Uracil-DNA glycosylase-like"/>
    <property type="match status" value="1"/>
</dbReference>